<keyword evidence="6" id="KW-1185">Reference proteome</keyword>
<dbReference type="EMBL" id="QJOW01000001">
    <property type="protein sequence ID" value="KAB7518047.1"/>
    <property type="molecule type" value="Genomic_DNA"/>
</dbReference>
<dbReference type="CDD" id="cd05233">
    <property type="entry name" value="SDR_c"/>
    <property type="match status" value="1"/>
</dbReference>
<evidence type="ECO:0000313" key="3">
    <source>
        <dbReference type="EMBL" id="KAB7514737.1"/>
    </source>
</evidence>
<dbReference type="EC" id="1.1.1.47" evidence="3"/>
<evidence type="ECO:0000256" key="2">
    <source>
        <dbReference type="ARBA" id="ARBA00023002"/>
    </source>
</evidence>
<dbReference type="Pfam" id="PF13561">
    <property type="entry name" value="adh_short_C2"/>
    <property type="match status" value="1"/>
</dbReference>
<dbReference type="FunFam" id="3.40.50.720:FF:000084">
    <property type="entry name" value="Short-chain dehydrogenase reductase"/>
    <property type="match status" value="1"/>
</dbReference>
<dbReference type="PRINTS" id="PR00081">
    <property type="entry name" value="GDHRDH"/>
</dbReference>
<protein>
    <submittedName>
        <fullName evidence="3">Glucose 1-dehydrogenase</fullName>
        <ecNumber evidence="3">1.1.1.47</ecNumber>
    </submittedName>
</protein>
<dbReference type="AlphaFoldDB" id="A0A5N5U891"/>
<evidence type="ECO:0000313" key="6">
    <source>
        <dbReference type="Proteomes" id="UP000326865"/>
    </source>
</evidence>
<name>A0A5N5U891_9EURY</name>
<evidence type="ECO:0000313" key="4">
    <source>
        <dbReference type="EMBL" id="KAB7518047.1"/>
    </source>
</evidence>
<accession>A0A5N5U891</accession>
<gene>
    <name evidence="3" type="ORF">DM867_06380</name>
    <name evidence="4" type="ORF">DMP03_01390</name>
</gene>
<dbReference type="GO" id="GO:0047936">
    <property type="term" value="F:glucose 1-dehydrogenase [NAD(P)+] activity"/>
    <property type="evidence" value="ECO:0007669"/>
    <property type="project" value="UniProtKB-EC"/>
</dbReference>
<dbReference type="Proteomes" id="UP000326302">
    <property type="component" value="Unassembled WGS sequence"/>
</dbReference>
<reference evidence="5 6" key="1">
    <citation type="submission" date="2019-10" db="EMBL/GenBank/DDBJ databases">
        <title>Unraveling microbial dark matter from salterns through culturing: the case of the genus Halosegnis.</title>
        <authorList>
            <person name="Duran-Viseras A."/>
            <person name="Andrei A.-S."/>
            <person name="Vera-Gargallo B."/>
            <person name="Ghai R."/>
            <person name="Sanchez-Porro C."/>
            <person name="Ventosa A."/>
        </authorList>
    </citation>
    <scope>NUCLEOTIDE SEQUENCE [LARGE SCALE GENOMIC DNA]</scope>
    <source>
        <strain evidence="4 5">F17-44</strain>
        <strain evidence="3 6">F18-79</strain>
    </source>
</reference>
<comment type="similarity">
    <text evidence="1">Belongs to the short-chain dehydrogenases/reductases (SDR) family.</text>
</comment>
<dbReference type="PANTHER" id="PTHR24321">
    <property type="entry name" value="DEHYDROGENASES, SHORT CHAIN"/>
    <property type="match status" value="1"/>
</dbReference>
<dbReference type="NCBIfam" id="NF005559">
    <property type="entry name" value="PRK07231.1"/>
    <property type="match status" value="1"/>
</dbReference>
<dbReference type="PRINTS" id="PR00080">
    <property type="entry name" value="SDRFAMILY"/>
</dbReference>
<dbReference type="InterPro" id="IPR036291">
    <property type="entry name" value="NAD(P)-bd_dom_sf"/>
</dbReference>
<accession>A0A5N5UH32</accession>
<comment type="caution">
    <text evidence="3">The sequence shown here is derived from an EMBL/GenBank/DDBJ whole genome shotgun (WGS) entry which is preliminary data.</text>
</comment>
<evidence type="ECO:0000313" key="5">
    <source>
        <dbReference type="Proteomes" id="UP000326302"/>
    </source>
</evidence>
<evidence type="ECO:0000256" key="1">
    <source>
        <dbReference type="ARBA" id="ARBA00006484"/>
    </source>
</evidence>
<dbReference type="SUPFAM" id="SSF51735">
    <property type="entry name" value="NAD(P)-binding Rossmann-fold domains"/>
    <property type="match status" value="1"/>
</dbReference>
<dbReference type="RefSeq" id="WP_152118947.1">
    <property type="nucleotide sequence ID" value="NZ_QJOW01000001.1"/>
</dbReference>
<proteinExistence type="inferred from homology"/>
<dbReference type="Gene3D" id="3.40.50.720">
    <property type="entry name" value="NAD(P)-binding Rossmann-like Domain"/>
    <property type="match status" value="1"/>
</dbReference>
<keyword evidence="2 3" id="KW-0560">Oxidoreductase</keyword>
<dbReference type="EMBL" id="QKKZ01000002">
    <property type="protein sequence ID" value="KAB7514737.1"/>
    <property type="molecule type" value="Genomic_DNA"/>
</dbReference>
<dbReference type="PANTHER" id="PTHR24321:SF8">
    <property type="entry name" value="ESTRADIOL 17-BETA-DEHYDROGENASE 8-RELATED"/>
    <property type="match status" value="1"/>
</dbReference>
<dbReference type="Proteomes" id="UP000326865">
    <property type="component" value="Unassembled WGS sequence"/>
</dbReference>
<organism evidence="3 6">
    <name type="scientific">Halosegnis rubeus</name>
    <dbReference type="NCBI Taxonomy" id="2212850"/>
    <lineage>
        <taxon>Archaea</taxon>
        <taxon>Methanobacteriati</taxon>
        <taxon>Methanobacteriota</taxon>
        <taxon>Stenosarchaea group</taxon>
        <taxon>Halobacteria</taxon>
        <taxon>Halobacteriales</taxon>
        <taxon>Natronomonadaceae</taxon>
        <taxon>Halosegnis</taxon>
    </lineage>
</organism>
<dbReference type="OrthoDB" id="7442at2157"/>
<sequence>MRFNDTTVFVTGGGSGIGRESARRFAREGATVVAADIDADGAAETVEQIAESDVAGTAESVELDVTDAEAVQDAVDATVEAHGLDVMVNNAGISHTSGPMEEVSLTDRDRVFGVNAMGVWNGCRAAIPHLKEQGSGNIVNTASLAGVIGQPWSSAYAFTKGGVAKFTRSIAGELGRYGVRANAVCPGFTDTPMVQGGLEDHEDPEAARDSLESQYALKRIGEPEEIAGAIAFLASDDASFVTGHELVVDGGYSAL</sequence>
<dbReference type="InterPro" id="IPR002347">
    <property type="entry name" value="SDR_fam"/>
</dbReference>